<evidence type="ECO:0000313" key="3">
    <source>
        <dbReference type="EMBL" id="PGH58439.1"/>
    </source>
</evidence>
<organism evidence="3 4">
    <name type="scientific">Azospirillum palustre</name>
    <dbReference type="NCBI Taxonomy" id="2044885"/>
    <lineage>
        <taxon>Bacteria</taxon>
        <taxon>Pseudomonadati</taxon>
        <taxon>Pseudomonadota</taxon>
        <taxon>Alphaproteobacteria</taxon>
        <taxon>Rhodospirillales</taxon>
        <taxon>Azospirillaceae</taxon>
        <taxon>Azospirillum</taxon>
    </lineage>
</organism>
<dbReference type="PROSITE" id="PS51257">
    <property type="entry name" value="PROKAR_LIPOPROTEIN"/>
    <property type="match status" value="1"/>
</dbReference>
<reference evidence="4" key="1">
    <citation type="submission" date="2017-10" db="EMBL/GenBank/DDBJ databases">
        <authorList>
            <person name="Kravchenko I.K."/>
            <person name="Grouzdev D.S."/>
        </authorList>
    </citation>
    <scope>NUCLEOTIDE SEQUENCE [LARGE SCALE GENOMIC DNA]</scope>
    <source>
        <strain evidence="4">B2</strain>
    </source>
</reference>
<protein>
    <submittedName>
        <fullName evidence="3">Esterase</fullName>
    </submittedName>
</protein>
<evidence type="ECO:0000259" key="2">
    <source>
        <dbReference type="Pfam" id="PF20434"/>
    </source>
</evidence>
<sequence>MPRRAPKRPGPNPWVFAPLLLLPLLGACSGPQIVDALTPRSGYTVTTDLPFSDDPRLRLDLYRPDRPAPGAPTVVFFYGGNWETGDKGMYRFVAQALTSRGYSVAIPDYRLYPQVRYPEFLRDSATAVAWVRRHGAEHGAQPGPVAVMGHSAGAYNALMLAMDRRWLAEQGLDPARDLRAAVGLAGPYDFLPLQSDMLKDLFGPEKTRPDTQPIAHVAAPLPPLFLATGTADETVLPRNSRNLAAKAREVGGSVRMVEYDDIGHTRIVAALAAPLRWLNPVLDDVDGFLKSLSQLGS</sequence>
<dbReference type="InterPro" id="IPR029058">
    <property type="entry name" value="AB_hydrolase_fold"/>
</dbReference>
<dbReference type="RefSeq" id="WP_098735269.1">
    <property type="nucleotide sequence ID" value="NZ_PDKW01000038.1"/>
</dbReference>
<evidence type="ECO:0000256" key="1">
    <source>
        <dbReference type="ARBA" id="ARBA00022801"/>
    </source>
</evidence>
<dbReference type="OrthoDB" id="9771666at2"/>
<dbReference type="SUPFAM" id="SSF53474">
    <property type="entry name" value="alpha/beta-Hydrolases"/>
    <property type="match status" value="1"/>
</dbReference>
<gene>
    <name evidence="3" type="ORF">CRT60_04540</name>
</gene>
<keyword evidence="4" id="KW-1185">Reference proteome</keyword>
<comment type="caution">
    <text evidence="3">The sequence shown here is derived from an EMBL/GenBank/DDBJ whole genome shotgun (WGS) entry which is preliminary data.</text>
</comment>
<dbReference type="InterPro" id="IPR050300">
    <property type="entry name" value="GDXG_lipolytic_enzyme"/>
</dbReference>
<dbReference type="InterPro" id="IPR049492">
    <property type="entry name" value="BD-FAE-like_dom"/>
</dbReference>
<evidence type="ECO:0000313" key="4">
    <source>
        <dbReference type="Proteomes" id="UP000225379"/>
    </source>
</evidence>
<dbReference type="PANTHER" id="PTHR48081">
    <property type="entry name" value="AB HYDROLASE SUPERFAMILY PROTEIN C4A8.06C"/>
    <property type="match status" value="1"/>
</dbReference>
<dbReference type="Proteomes" id="UP000225379">
    <property type="component" value="Unassembled WGS sequence"/>
</dbReference>
<dbReference type="AlphaFoldDB" id="A0A2B8BL42"/>
<dbReference type="GO" id="GO:0016787">
    <property type="term" value="F:hydrolase activity"/>
    <property type="evidence" value="ECO:0007669"/>
    <property type="project" value="UniProtKB-KW"/>
</dbReference>
<accession>A0A2B8BL42</accession>
<dbReference type="Pfam" id="PF20434">
    <property type="entry name" value="BD-FAE"/>
    <property type="match status" value="1"/>
</dbReference>
<proteinExistence type="predicted"/>
<keyword evidence="1" id="KW-0378">Hydrolase</keyword>
<feature type="domain" description="BD-FAE-like" evidence="2">
    <location>
        <begin position="59"/>
        <end position="246"/>
    </location>
</feature>
<name>A0A2B8BL42_9PROT</name>
<dbReference type="EMBL" id="PDKW01000038">
    <property type="protein sequence ID" value="PGH58439.1"/>
    <property type="molecule type" value="Genomic_DNA"/>
</dbReference>
<dbReference type="Gene3D" id="3.40.50.1820">
    <property type="entry name" value="alpha/beta hydrolase"/>
    <property type="match status" value="1"/>
</dbReference>
<dbReference type="PANTHER" id="PTHR48081:SF33">
    <property type="entry name" value="KYNURENINE FORMAMIDASE"/>
    <property type="match status" value="1"/>
</dbReference>